<feature type="compositionally biased region" description="Low complexity" evidence="1">
    <location>
        <begin position="638"/>
        <end position="648"/>
    </location>
</feature>
<evidence type="ECO:0000313" key="2">
    <source>
        <dbReference type="EMBL" id="KAL3422132.1"/>
    </source>
</evidence>
<dbReference type="EMBL" id="JBFCZG010000005">
    <property type="protein sequence ID" value="KAL3422132.1"/>
    <property type="molecule type" value="Genomic_DNA"/>
</dbReference>
<reference evidence="2 3" key="1">
    <citation type="submission" date="2024-06" db="EMBL/GenBank/DDBJ databases">
        <title>Complete genome of Phlyctema vagabunda strain 19-DSS-EL-015.</title>
        <authorList>
            <person name="Fiorenzani C."/>
        </authorList>
    </citation>
    <scope>NUCLEOTIDE SEQUENCE [LARGE SCALE GENOMIC DNA]</scope>
    <source>
        <strain evidence="2 3">19-DSS-EL-015</strain>
    </source>
</reference>
<feature type="region of interest" description="Disordered" evidence="1">
    <location>
        <begin position="636"/>
        <end position="702"/>
    </location>
</feature>
<protein>
    <submittedName>
        <fullName evidence="2">Uncharacterized protein</fullName>
    </submittedName>
</protein>
<feature type="compositionally biased region" description="Basic residues" evidence="1">
    <location>
        <begin position="290"/>
        <end position="299"/>
    </location>
</feature>
<feature type="region of interest" description="Disordered" evidence="1">
    <location>
        <begin position="1"/>
        <end position="81"/>
    </location>
</feature>
<comment type="caution">
    <text evidence="2">The sequence shown here is derived from an EMBL/GenBank/DDBJ whole genome shotgun (WGS) entry which is preliminary data.</text>
</comment>
<sequence>MLQKTGWRIKQLVSSKGNRASDSIEGESQDFRGPDRQSADNAAQRQSWSSQGQSQERSLALRRTSSNVLRPRPLPPADISAHSSASSLCSCNCGVHVDCEADVAGNLHSLSKAGPGQPNPDILYLPPLKSATSLGSDAKTWRQIFSGSPPKSPAYSSQRYIFESQKAAANTVPTGETFDLLQALTIEPAEDEPTPTPSVKGMADRAPEIVAERVADNVEQLIRETDAAFQAVGTALADAKVATQDWYDIGSASNTARATTITRKASKRQYHRPASPLKNHSTKATTFAGSKRKKSTRKKTGILTRRNRAVPAPVAPPTTRHTLNDMTLNMAEVFNKRFRTEVDEMLTPDRIQQMRAESKVSSDSSRSSASEGTQDEPFHLEAVASRLDAARAILTPSPDPIFPPPIPPVPDKSSLRQLNQFKNKKKEREAEIEELATMFAETTFQSSPRHRSIPRKPTSLETIPEASTLRLIPDGVLLPSTNYTLTAPRYRHGPIRLSHPHQKRKASFADDENLDWTAFQMAIAGGIDEDNERRLERDRIAEQQLVDDICDWWDGFGFESPGQLVTEADEERRSKKRKQTRKQKKIAYDWYERETKHHRHGPVYEVDASYEIAAQQRSSSSSITREKKYWPRGMGIEAGASTSTTTTGKAKKRAPELNLKLRSWRGHEAMGNSSGGGPDSLPPSPMLDLVVPSPSRRDEDLVPMGYNLGHDLGDFLRWESQHRQSVFADDLK</sequence>
<feature type="region of interest" description="Disordered" evidence="1">
    <location>
        <begin position="348"/>
        <end position="376"/>
    </location>
</feature>
<dbReference type="Proteomes" id="UP001629113">
    <property type="component" value="Unassembled WGS sequence"/>
</dbReference>
<evidence type="ECO:0000256" key="1">
    <source>
        <dbReference type="SAM" id="MobiDB-lite"/>
    </source>
</evidence>
<feature type="region of interest" description="Disordered" evidence="1">
    <location>
        <begin position="266"/>
        <end position="299"/>
    </location>
</feature>
<gene>
    <name evidence="2" type="ORF">PVAG01_06288</name>
</gene>
<organism evidence="2 3">
    <name type="scientific">Phlyctema vagabunda</name>
    <dbReference type="NCBI Taxonomy" id="108571"/>
    <lineage>
        <taxon>Eukaryota</taxon>
        <taxon>Fungi</taxon>
        <taxon>Dikarya</taxon>
        <taxon>Ascomycota</taxon>
        <taxon>Pezizomycotina</taxon>
        <taxon>Leotiomycetes</taxon>
        <taxon>Helotiales</taxon>
        <taxon>Dermateaceae</taxon>
        <taxon>Phlyctema</taxon>
    </lineage>
</organism>
<proteinExistence type="predicted"/>
<feature type="compositionally biased region" description="Basic and acidic residues" evidence="1">
    <location>
        <begin position="29"/>
        <end position="38"/>
    </location>
</feature>
<evidence type="ECO:0000313" key="3">
    <source>
        <dbReference type="Proteomes" id="UP001629113"/>
    </source>
</evidence>
<feature type="compositionally biased region" description="Low complexity" evidence="1">
    <location>
        <begin position="44"/>
        <end position="58"/>
    </location>
</feature>
<accession>A0ABR4PFN1</accession>
<feature type="compositionally biased region" description="Polar residues" evidence="1">
    <location>
        <begin position="278"/>
        <end position="288"/>
    </location>
</feature>
<name>A0ABR4PFN1_9HELO</name>
<keyword evidence="3" id="KW-1185">Reference proteome</keyword>
<feature type="compositionally biased region" description="Polar residues" evidence="1">
    <location>
        <begin position="12"/>
        <end position="21"/>
    </location>
</feature>
<feature type="compositionally biased region" description="Low complexity" evidence="1">
    <location>
        <begin position="359"/>
        <end position="370"/>
    </location>
</feature>